<gene>
    <name evidence="7" type="ORF">V5799_025533</name>
</gene>
<dbReference type="SUPFAM" id="SSF57903">
    <property type="entry name" value="FYVE/PHD zinc finger"/>
    <property type="match status" value="1"/>
</dbReference>
<evidence type="ECO:0000256" key="4">
    <source>
        <dbReference type="PROSITE-ProRule" id="PRU00325"/>
    </source>
</evidence>
<keyword evidence="1" id="KW-0479">Metal-binding</keyword>
<evidence type="ECO:0000313" key="7">
    <source>
        <dbReference type="EMBL" id="KAK8771225.1"/>
    </source>
</evidence>
<dbReference type="CDD" id="cd15505">
    <property type="entry name" value="PHD_ING"/>
    <property type="match status" value="1"/>
</dbReference>
<dbReference type="GO" id="GO:0008270">
    <property type="term" value="F:zinc ion binding"/>
    <property type="evidence" value="ECO:0007669"/>
    <property type="project" value="UniProtKB-KW"/>
</dbReference>
<dbReference type="InterPro" id="IPR019080">
    <property type="entry name" value="YqaJ_viral_recombinase"/>
</dbReference>
<accession>A0AAQ4E960</accession>
<dbReference type="Gene3D" id="3.30.40.10">
    <property type="entry name" value="Zinc/RING finger domain, C3HC4 (zinc finger)"/>
    <property type="match status" value="1"/>
</dbReference>
<feature type="domain" description="PHD-type" evidence="5">
    <location>
        <begin position="462"/>
        <end position="512"/>
    </location>
</feature>
<comment type="caution">
    <text evidence="7">The sequence shown here is derived from an EMBL/GenBank/DDBJ whole genome shotgun (WGS) entry which is preliminary data.</text>
</comment>
<dbReference type="InterPro" id="IPR013083">
    <property type="entry name" value="Znf_RING/FYVE/PHD"/>
</dbReference>
<dbReference type="InterPro" id="IPR019786">
    <property type="entry name" value="Zinc_finger_PHD-type_CS"/>
</dbReference>
<evidence type="ECO:0000256" key="3">
    <source>
        <dbReference type="ARBA" id="ARBA00022833"/>
    </source>
</evidence>
<protein>
    <recommendedName>
        <fullName evidence="9">Chromatin remodeling protein</fullName>
    </recommendedName>
</protein>
<dbReference type="InterPro" id="IPR011335">
    <property type="entry name" value="Restrct_endonuc-II-like"/>
</dbReference>
<keyword evidence="2 4" id="KW-0863">Zinc-finger</keyword>
<dbReference type="EMBL" id="JARKHS020020008">
    <property type="protein sequence ID" value="KAK8771225.1"/>
    <property type="molecule type" value="Genomic_DNA"/>
</dbReference>
<evidence type="ECO:0000259" key="5">
    <source>
        <dbReference type="PROSITE" id="PS50016"/>
    </source>
</evidence>
<dbReference type="PANTHER" id="PTHR47526:SF4">
    <property type="entry name" value="SWIM-TYPE DOMAIN-CONTAINING PROTEIN"/>
    <property type="match status" value="1"/>
</dbReference>
<evidence type="ECO:0000256" key="1">
    <source>
        <dbReference type="ARBA" id="ARBA00022723"/>
    </source>
</evidence>
<proteinExistence type="predicted"/>
<dbReference type="Proteomes" id="UP001321473">
    <property type="component" value="Unassembled WGS sequence"/>
</dbReference>
<dbReference type="PROSITE" id="PS50966">
    <property type="entry name" value="ZF_SWIM"/>
    <property type="match status" value="1"/>
</dbReference>
<feature type="domain" description="SWIM-type" evidence="6">
    <location>
        <begin position="50"/>
        <end position="86"/>
    </location>
</feature>
<keyword evidence="8" id="KW-1185">Reference proteome</keyword>
<dbReference type="InterPro" id="IPR007527">
    <property type="entry name" value="Znf_SWIM"/>
</dbReference>
<evidence type="ECO:0000256" key="2">
    <source>
        <dbReference type="ARBA" id="ARBA00022771"/>
    </source>
</evidence>
<dbReference type="SMART" id="SM00249">
    <property type="entry name" value="PHD"/>
    <property type="match status" value="1"/>
</dbReference>
<dbReference type="InterPro" id="IPR001965">
    <property type="entry name" value="Znf_PHD"/>
</dbReference>
<dbReference type="Gene3D" id="3.90.320.10">
    <property type="match status" value="1"/>
</dbReference>
<dbReference type="GO" id="GO:0006281">
    <property type="term" value="P:DNA repair"/>
    <property type="evidence" value="ECO:0007669"/>
    <property type="project" value="UniProtKB-ARBA"/>
</dbReference>
<dbReference type="AlphaFoldDB" id="A0AAQ4E960"/>
<dbReference type="SUPFAM" id="SSF52980">
    <property type="entry name" value="Restriction endonuclease-like"/>
    <property type="match status" value="1"/>
</dbReference>
<dbReference type="Pfam" id="PF09588">
    <property type="entry name" value="YqaJ"/>
    <property type="match status" value="1"/>
</dbReference>
<reference evidence="7 8" key="1">
    <citation type="journal article" date="2023" name="Arcadia Sci">
        <title>De novo assembly of a long-read Amblyomma americanum tick genome.</title>
        <authorList>
            <person name="Chou S."/>
            <person name="Poskanzer K.E."/>
            <person name="Rollins M."/>
            <person name="Thuy-Boun P.S."/>
        </authorList>
    </citation>
    <scope>NUCLEOTIDE SEQUENCE [LARGE SCALE GENOMIC DNA]</scope>
    <source>
        <strain evidence="7">F_SG_1</strain>
        <tissue evidence="7">Salivary glands</tissue>
    </source>
</reference>
<evidence type="ECO:0008006" key="9">
    <source>
        <dbReference type="Google" id="ProtNLM"/>
    </source>
</evidence>
<dbReference type="InterPro" id="IPR011604">
    <property type="entry name" value="PDDEXK-like_dom_sf"/>
</dbReference>
<dbReference type="InterPro" id="IPR011011">
    <property type="entry name" value="Znf_FYVE_PHD"/>
</dbReference>
<dbReference type="PROSITE" id="PS01359">
    <property type="entry name" value="ZF_PHD_1"/>
    <property type="match status" value="1"/>
</dbReference>
<dbReference type="CDD" id="cd22343">
    <property type="entry name" value="PDDEXK_lambda_exonuclease-like"/>
    <property type="match status" value="1"/>
</dbReference>
<dbReference type="PANTHER" id="PTHR47526">
    <property type="entry name" value="ATP-DEPENDENT DNA HELICASE"/>
    <property type="match status" value="1"/>
</dbReference>
<organism evidence="7 8">
    <name type="scientific">Amblyomma americanum</name>
    <name type="common">Lone star tick</name>
    <dbReference type="NCBI Taxonomy" id="6943"/>
    <lineage>
        <taxon>Eukaryota</taxon>
        <taxon>Metazoa</taxon>
        <taxon>Ecdysozoa</taxon>
        <taxon>Arthropoda</taxon>
        <taxon>Chelicerata</taxon>
        <taxon>Arachnida</taxon>
        <taxon>Acari</taxon>
        <taxon>Parasitiformes</taxon>
        <taxon>Ixodida</taxon>
        <taxon>Ixodoidea</taxon>
        <taxon>Ixodidae</taxon>
        <taxon>Amblyomminae</taxon>
        <taxon>Amblyomma</taxon>
    </lineage>
</organism>
<evidence type="ECO:0000259" key="6">
    <source>
        <dbReference type="PROSITE" id="PS50966"/>
    </source>
</evidence>
<dbReference type="PROSITE" id="PS50016">
    <property type="entry name" value="ZF_PHD_2"/>
    <property type="match status" value="1"/>
</dbReference>
<keyword evidence="3" id="KW-0862">Zinc</keyword>
<evidence type="ECO:0000313" key="8">
    <source>
        <dbReference type="Proteomes" id="UP001321473"/>
    </source>
</evidence>
<sequence length="514" mass="57562">MKAYKALESHNYFTSGCVKHLSAKEFQDGKVVLLGEVNHSQRLGHKPLQVWILCKKDGAVITAHCTCMAGAGEACSHVGACLFAVETGIKMMKSRSCTQKDNMWLPAYVEKVQYKRLKDINFTSSKGKKRRLDSNSFEAGPVKERAHVPPLSEQERTKLYGSIQDAGIVLSIFSVLPGYDGHFQNPVPMHDARLRNLYSEEMLAHDLDVLVKKANDVMPSIIISEEIVKAVEALTGQQSSSSNWFLYRAGRVTASVMKRVCHTSIDNPSISLLKLICYPEKQSLKTPAITWGVKNEPRAFRAYQTSEAEKHDMFKCSKSGLHLSTRYPFVGATPDGLVCCACCGKGVVELKCPFSLREVDVTEMATAGSCLETVNGVVQLRRQHGYFYQVQTQMAVCDVQWCDFVVWTPNLLHVERIQKDRHFCEEILAAGRKFFIHAILPELFSTYFTRQHAGPVVNSPSDVYCFCRGPETGKMVACDNASCHYKWFHFSCVALKRAPKTTLWFCPECKGPKG</sequence>
<name>A0AAQ4E960_AMBAM</name>
<dbReference type="InterPro" id="IPR019787">
    <property type="entry name" value="Znf_PHD-finger"/>
</dbReference>